<dbReference type="SUPFAM" id="SSF46689">
    <property type="entry name" value="Homeodomain-like"/>
    <property type="match status" value="1"/>
</dbReference>
<sequence length="355" mass="41492">MENHNLFKLTEHEKMMKTFYLSSGRKILTSPLNFDQYGQLMEEHPEFPDVREFYRTTTSSGYGMTLDKQGVFADRDGVDMNLNGRYSYPLIHNHTFFEIVYVYSGSCINYIENTSIEMKQGDFCFLAPDTMHTIVSVSDDDVIMNLILNRENFERFFLEMLRERNLLSDFFKRVLYDKAVSPFIIFPTGDDARIRAIWLAMYQERIGGKYAYEECIVLYARLLFLYLIRSYEMMAVVPGYASAKTDHHIVAMLGYIATNYNHVTLHGLSEFFCYNESYVSRMLKTHTGRTFNEIVNDLRLEHAKEMLENTDKTIGEISQEVGCFDSSHLSKKFRSKYGASPKEYRNEIKSGKKYT</sequence>
<accession>A0A9D2TLU7</accession>
<dbReference type="GO" id="GO:0003700">
    <property type="term" value="F:DNA-binding transcription factor activity"/>
    <property type="evidence" value="ECO:0007669"/>
    <property type="project" value="InterPro"/>
</dbReference>
<evidence type="ECO:0000313" key="6">
    <source>
        <dbReference type="Proteomes" id="UP000823902"/>
    </source>
</evidence>
<dbReference type="PANTHER" id="PTHR43280">
    <property type="entry name" value="ARAC-FAMILY TRANSCRIPTIONAL REGULATOR"/>
    <property type="match status" value="1"/>
</dbReference>
<dbReference type="PANTHER" id="PTHR43280:SF2">
    <property type="entry name" value="HTH-TYPE TRANSCRIPTIONAL REGULATOR EXSA"/>
    <property type="match status" value="1"/>
</dbReference>
<dbReference type="InterPro" id="IPR037923">
    <property type="entry name" value="HTH-like"/>
</dbReference>
<dbReference type="SMART" id="SM00342">
    <property type="entry name" value="HTH_ARAC"/>
    <property type="match status" value="1"/>
</dbReference>
<dbReference type="SUPFAM" id="SSF51215">
    <property type="entry name" value="Regulatory protein AraC"/>
    <property type="match status" value="1"/>
</dbReference>
<reference evidence="5" key="1">
    <citation type="journal article" date="2021" name="PeerJ">
        <title>Extensive microbial diversity within the chicken gut microbiome revealed by metagenomics and culture.</title>
        <authorList>
            <person name="Gilroy R."/>
            <person name="Ravi A."/>
            <person name="Getino M."/>
            <person name="Pursley I."/>
            <person name="Horton D.L."/>
            <person name="Alikhan N.F."/>
            <person name="Baker D."/>
            <person name="Gharbi K."/>
            <person name="Hall N."/>
            <person name="Watson M."/>
            <person name="Adriaenssens E.M."/>
            <person name="Foster-Nyarko E."/>
            <person name="Jarju S."/>
            <person name="Secka A."/>
            <person name="Antonio M."/>
            <person name="Oren A."/>
            <person name="Chaudhuri R.R."/>
            <person name="La Ragione R."/>
            <person name="Hildebrand F."/>
            <person name="Pallen M.J."/>
        </authorList>
    </citation>
    <scope>NUCLEOTIDE SEQUENCE</scope>
    <source>
        <strain evidence="5">CHK196-7946</strain>
    </source>
</reference>
<dbReference type="Pfam" id="PF12833">
    <property type="entry name" value="HTH_18"/>
    <property type="match status" value="1"/>
</dbReference>
<dbReference type="AlphaFoldDB" id="A0A9D2TLU7"/>
<proteinExistence type="predicted"/>
<name>A0A9D2TLU7_9FIRM</name>
<dbReference type="Proteomes" id="UP000823902">
    <property type="component" value="Unassembled WGS sequence"/>
</dbReference>
<evidence type="ECO:0000313" key="5">
    <source>
        <dbReference type="EMBL" id="HJC75085.1"/>
    </source>
</evidence>
<evidence type="ECO:0000256" key="2">
    <source>
        <dbReference type="ARBA" id="ARBA00023125"/>
    </source>
</evidence>
<evidence type="ECO:0000256" key="3">
    <source>
        <dbReference type="ARBA" id="ARBA00023163"/>
    </source>
</evidence>
<gene>
    <name evidence="5" type="ORF">H9697_09110</name>
</gene>
<keyword evidence="1" id="KW-0805">Transcription regulation</keyword>
<comment type="caution">
    <text evidence="5">The sequence shown here is derived from an EMBL/GenBank/DDBJ whole genome shotgun (WGS) entry which is preliminary data.</text>
</comment>
<keyword evidence="2" id="KW-0238">DNA-binding</keyword>
<dbReference type="InterPro" id="IPR009057">
    <property type="entry name" value="Homeodomain-like_sf"/>
</dbReference>
<dbReference type="EMBL" id="DWVY01000047">
    <property type="protein sequence ID" value="HJC75085.1"/>
    <property type="molecule type" value="Genomic_DNA"/>
</dbReference>
<evidence type="ECO:0000259" key="4">
    <source>
        <dbReference type="PROSITE" id="PS01124"/>
    </source>
</evidence>
<reference evidence="5" key="2">
    <citation type="submission" date="2021-04" db="EMBL/GenBank/DDBJ databases">
        <authorList>
            <person name="Gilroy R."/>
        </authorList>
    </citation>
    <scope>NUCLEOTIDE SEQUENCE</scope>
    <source>
        <strain evidence="5">CHK196-7946</strain>
    </source>
</reference>
<organism evidence="5 6">
    <name type="scientific">Candidatus Mediterraneibacter faecavium</name>
    <dbReference type="NCBI Taxonomy" id="2838668"/>
    <lineage>
        <taxon>Bacteria</taxon>
        <taxon>Bacillati</taxon>
        <taxon>Bacillota</taxon>
        <taxon>Clostridia</taxon>
        <taxon>Lachnospirales</taxon>
        <taxon>Lachnospiraceae</taxon>
        <taxon>Mediterraneibacter</taxon>
    </lineage>
</organism>
<dbReference type="Pfam" id="PF02311">
    <property type="entry name" value="AraC_binding"/>
    <property type="match status" value="1"/>
</dbReference>
<dbReference type="GO" id="GO:0043565">
    <property type="term" value="F:sequence-specific DNA binding"/>
    <property type="evidence" value="ECO:0007669"/>
    <property type="project" value="InterPro"/>
</dbReference>
<dbReference type="InterPro" id="IPR003313">
    <property type="entry name" value="AraC-bd"/>
</dbReference>
<feature type="domain" description="HTH araC/xylS-type" evidence="4">
    <location>
        <begin position="250"/>
        <end position="347"/>
    </location>
</feature>
<keyword evidence="3" id="KW-0804">Transcription</keyword>
<dbReference type="PROSITE" id="PS01124">
    <property type="entry name" value="HTH_ARAC_FAMILY_2"/>
    <property type="match status" value="1"/>
</dbReference>
<dbReference type="InterPro" id="IPR018060">
    <property type="entry name" value="HTH_AraC"/>
</dbReference>
<dbReference type="Gene3D" id="2.60.120.10">
    <property type="entry name" value="Jelly Rolls"/>
    <property type="match status" value="1"/>
</dbReference>
<dbReference type="Gene3D" id="1.10.10.60">
    <property type="entry name" value="Homeodomain-like"/>
    <property type="match status" value="2"/>
</dbReference>
<protein>
    <submittedName>
        <fullName evidence="5">AraC family transcriptional regulator</fullName>
    </submittedName>
</protein>
<dbReference type="InterPro" id="IPR014710">
    <property type="entry name" value="RmlC-like_jellyroll"/>
</dbReference>
<evidence type="ECO:0000256" key="1">
    <source>
        <dbReference type="ARBA" id="ARBA00023015"/>
    </source>
</evidence>